<comment type="caution">
    <text evidence="1">The sequence shown here is derived from an EMBL/GenBank/DDBJ whole genome shotgun (WGS) entry which is preliminary data.</text>
</comment>
<name>A0ABS5NTN5_9BACI</name>
<dbReference type="InterPro" id="IPR046930">
    <property type="entry name" value="HTH_60"/>
</dbReference>
<evidence type="ECO:0000313" key="1">
    <source>
        <dbReference type="EMBL" id="MBS4191205.1"/>
    </source>
</evidence>
<dbReference type="EMBL" id="JAGYPM010000003">
    <property type="protein sequence ID" value="MBS4191205.1"/>
    <property type="molecule type" value="Genomic_DNA"/>
</dbReference>
<sequence>MEEIKLEDNIEKLKFKYKMSDKLIKKIICTNDSSDLYHPIDISTLLARMDDIDETQRVCDIIDLLHRNLGISYETLASFGKIDTKELEEYLRNPESLNEKKKFMLAVRIMFIHFVLKEKYTIDSNID</sequence>
<dbReference type="Proteomes" id="UP000681027">
    <property type="component" value="Unassembled WGS sequence"/>
</dbReference>
<accession>A0ABS5NTN5</accession>
<gene>
    <name evidence="1" type="ORF">KHA94_13530</name>
</gene>
<organism evidence="1 2">
    <name type="scientific">Cytobacillus citreus</name>
    <dbReference type="NCBI Taxonomy" id="2833586"/>
    <lineage>
        <taxon>Bacteria</taxon>
        <taxon>Bacillati</taxon>
        <taxon>Bacillota</taxon>
        <taxon>Bacilli</taxon>
        <taxon>Bacillales</taxon>
        <taxon>Bacillaceae</taxon>
        <taxon>Cytobacillus</taxon>
    </lineage>
</organism>
<proteinExistence type="predicted"/>
<keyword evidence="2" id="KW-1185">Reference proteome</keyword>
<reference evidence="1 2" key="1">
    <citation type="submission" date="2021-05" db="EMBL/GenBank/DDBJ databases">
        <title>Novel Bacillus species.</title>
        <authorList>
            <person name="Liu G."/>
        </authorList>
    </citation>
    <scope>NUCLEOTIDE SEQUENCE [LARGE SCALE GENOMIC DNA]</scope>
    <source>
        <strain evidence="1 2">FJAT-49705</strain>
    </source>
</reference>
<evidence type="ECO:0000313" key="2">
    <source>
        <dbReference type="Proteomes" id="UP000681027"/>
    </source>
</evidence>
<dbReference type="Pfam" id="PF20317">
    <property type="entry name" value="HTH_60"/>
    <property type="match status" value="1"/>
</dbReference>
<protein>
    <submittedName>
        <fullName evidence="1">Uncharacterized protein</fullName>
    </submittedName>
</protein>
<dbReference type="RefSeq" id="WP_213102662.1">
    <property type="nucleotide sequence ID" value="NZ_JAGYPM010000003.1"/>
</dbReference>